<keyword evidence="3" id="KW-1185">Reference proteome</keyword>
<keyword evidence="1" id="KW-0812">Transmembrane</keyword>
<accession>F5Z8T0</accession>
<dbReference type="eggNOG" id="ENOG502ZE77">
    <property type="taxonomic scope" value="Bacteria"/>
</dbReference>
<keyword evidence="1" id="KW-1133">Transmembrane helix</keyword>
<dbReference type="RefSeq" id="WP_013784408.1">
    <property type="nucleotide sequence ID" value="NC_015554.1"/>
</dbReference>
<dbReference type="AlphaFoldDB" id="F5Z8T0"/>
<organism evidence="2 3">
    <name type="scientific">Alteromonas naphthalenivorans</name>
    <dbReference type="NCBI Taxonomy" id="715451"/>
    <lineage>
        <taxon>Bacteria</taxon>
        <taxon>Pseudomonadati</taxon>
        <taxon>Pseudomonadota</taxon>
        <taxon>Gammaproteobacteria</taxon>
        <taxon>Alteromonadales</taxon>
        <taxon>Alteromonadaceae</taxon>
        <taxon>Alteromonas/Salinimonas group</taxon>
        <taxon>Alteromonas</taxon>
    </lineage>
</organism>
<dbReference type="KEGG" id="alt:ambt_09735"/>
<feature type="transmembrane region" description="Helical" evidence="1">
    <location>
        <begin position="6"/>
        <end position="26"/>
    </location>
</feature>
<dbReference type="Proteomes" id="UP000000683">
    <property type="component" value="Chromosome"/>
</dbReference>
<proteinExistence type="predicted"/>
<evidence type="ECO:0000313" key="3">
    <source>
        <dbReference type="Proteomes" id="UP000000683"/>
    </source>
</evidence>
<gene>
    <name evidence="2" type="ordered locus">ambt_09735</name>
</gene>
<protein>
    <submittedName>
        <fullName evidence="2">Uncharacterized protein</fullName>
    </submittedName>
</protein>
<name>F5Z8T0_ALTNA</name>
<feature type="transmembrane region" description="Helical" evidence="1">
    <location>
        <begin position="42"/>
        <end position="58"/>
    </location>
</feature>
<evidence type="ECO:0000313" key="2">
    <source>
        <dbReference type="EMBL" id="AEF03473.1"/>
    </source>
</evidence>
<dbReference type="HOGENOM" id="CLU_2508032_0_0_6"/>
<sequence>MEEISIYQVIIILVIVSALFVQQVLLKANKFKKVRYTRNQRLGFAIASAFPILAFSYISNNPVLIPFAVAMGSLVYFKENWYALKKKELGRGDVRNVR</sequence>
<keyword evidence="1" id="KW-0472">Membrane</keyword>
<dbReference type="EMBL" id="CP002339">
    <property type="protein sequence ID" value="AEF03473.1"/>
    <property type="molecule type" value="Genomic_DNA"/>
</dbReference>
<reference evidence="2 3" key="1">
    <citation type="journal article" date="2011" name="J. Bacteriol.">
        <title>Complete genome sequence of the polycyclic aromatic hydrocarbon-degrading bacterium Alteromonas sp. strain SN2.</title>
        <authorList>
            <person name="Jin H.M."/>
            <person name="Jeong H."/>
            <person name="Moon E.J."/>
            <person name="Math R.K."/>
            <person name="Lee K."/>
            <person name="Kim H.J."/>
            <person name="Jeon C.O."/>
            <person name="Oh T.K."/>
            <person name="Kim J.F."/>
        </authorList>
    </citation>
    <scope>NUCLEOTIDE SEQUENCE [LARGE SCALE GENOMIC DNA]</scope>
    <source>
        <strain evidence="3">JCM 17741 / KACC 18427 / KCTC 11700BP / SN2</strain>
    </source>
</reference>
<evidence type="ECO:0000256" key="1">
    <source>
        <dbReference type="SAM" id="Phobius"/>
    </source>
</evidence>
<feature type="transmembrane region" description="Helical" evidence="1">
    <location>
        <begin position="64"/>
        <end position="81"/>
    </location>
</feature>